<keyword evidence="2 9" id="KW-0004">4Fe-4S</keyword>
<sequence>MKQQPGWVLPNLREAQKRTHQDSKIEKALFSIPAQCQGVGQGKRYYLRTYGCQANERDSETLAGILEALQFQPTEDVQEADLILMNTCAVRKNAEDKVLGEIGHFKHLARQREDLVIGVCGCMAQEENIVETLLTKYRHVNLIFGTHNLHCLPELLYQVMVGHETCVEVYSKEGDVIENLPVRRFGRHKAWVNIMYGCDKFCTYCIVPYTRGKERSRRMEDILSEVRTLKEEGYREITLLGQNVNAYGKDLGIEGGFARLLEETAKIGIDRIRFTTSHPWDFSDEMIEMIAAYENIMPFIHLPVQSGDSEILKIMGRRYTIEEYRTLFDKIMTRIPGCAVSTDIIVGFPNESDEQFEHTMEIVDYCKFDNAFTFIYSPREGTPAARMRDNVPMEVKQARLARLNERWNSYALEKNTAYEGRVVKVLVDGPSKKNESAYSGYTETNKLVNFSAEGAAAGDIVEVRITQARTWSLHGELVSREK</sequence>
<evidence type="ECO:0000259" key="12">
    <source>
        <dbReference type="PROSITE" id="PS51918"/>
    </source>
</evidence>
<dbReference type="InterPro" id="IPR023404">
    <property type="entry name" value="rSAM_horseshoe"/>
</dbReference>
<evidence type="ECO:0000313" key="14">
    <source>
        <dbReference type="Proteomes" id="UP001529340"/>
    </source>
</evidence>
<evidence type="ECO:0000256" key="7">
    <source>
        <dbReference type="ARBA" id="ARBA00023014"/>
    </source>
</evidence>
<reference evidence="13 14" key="1">
    <citation type="submission" date="2023-06" db="EMBL/GenBank/DDBJ databases">
        <title>Identification and characterization of horizontal gene transfer across gut microbiota members of farm animals based on homology search.</title>
        <authorList>
            <person name="Schwarzerova J."/>
            <person name="Nykrynova M."/>
            <person name="Jureckova K."/>
            <person name="Cejkova D."/>
            <person name="Rychlik I."/>
        </authorList>
    </citation>
    <scope>NUCLEOTIDE SEQUENCE [LARGE SCALE GENOMIC DNA]</scope>
    <source>
        <strain evidence="13 14">ET39</strain>
    </source>
</reference>
<protein>
    <recommendedName>
        <fullName evidence="8 9">tRNA-2-methylthio-N(6)-dimethylallyladenosine synthase</fullName>
        <ecNumber evidence="8 9">2.8.4.3</ecNumber>
    </recommendedName>
    <alternativeName>
        <fullName evidence="9">(Dimethylallyl)adenosine tRNA methylthiotransferase MiaB</fullName>
    </alternativeName>
    <alternativeName>
        <fullName evidence="9">tRNA-i(6)A37 methylthiotransferase</fullName>
    </alternativeName>
</protein>
<feature type="binding site" evidence="9">
    <location>
        <position position="52"/>
    </location>
    <ligand>
        <name>[4Fe-4S] cluster</name>
        <dbReference type="ChEBI" id="CHEBI:49883"/>
        <label>1</label>
    </ligand>
</feature>
<dbReference type="SUPFAM" id="SSF102114">
    <property type="entry name" value="Radical SAM enzymes"/>
    <property type="match status" value="1"/>
</dbReference>
<evidence type="ECO:0000256" key="6">
    <source>
        <dbReference type="ARBA" id="ARBA00023004"/>
    </source>
</evidence>
<feature type="binding site" evidence="9">
    <location>
        <position position="202"/>
    </location>
    <ligand>
        <name>[4Fe-4S] cluster</name>
        <dbReference type="ChEBI" id="CHEBI:49883"/>
        <label>2</label>
        <note>4Fe-4S-S-AdoMet</note>
    </ligand>
</feature>
<evidence type="ECO:0000256" key="9">
    <source>
        <dbReference type="HAMAP-Rule" id="MF_01864"/>
    </source>
</evidence>
<keyword evidence="7 9" id="KW-0411">Iron-sulfur</keyword>
<evidence type="ECO:0000259" key="11">
    <source>
        <dbReference type="PROSITE" id="PS51449"/>
    </source>
</evidence>
<feature type="domain" description="TRAM" evidence="10">
    <location>
        <begin position="416"/>
        <end position="479"/>
    </location>
</feature>
<dbReference type="InterPro" id="IPR007197">
    <property type="entry name" value="rSAM"/>
</dbReference>
<keyword evidence="3 9" id="KW-0808">Transferase</keyword>
<keyword evidence="14" id="KW-1185">Reference proteome</keyword>
<dbReference type="Proteomes" id="UP001529340">
    <property type="component" value="Unassembled WGS sequence"/>
</dbReference>
<gene>
    <name evidence="9 13" type="primary">miaB</name>
    <name evidence="13" type="ORF">QUV96_08665</name>
</gene>
<feature type="binding site" evidence="9">
    <location>
        <position position="198"/>
    </location>
    <ligand>
        <name>[4Fe-4S] cluster</name>
        <dbReference type="ChEBI" id="CHEBI:49883"/>
        <label>2</label>
        <note>4Fe-4S-S-AdoMet</note>
    </ligand>
</feature>
<dbReference type="InterPro" id="IPR038135">
    <property type="entry name" value="Methylthiotransferase_N_sf"/>
</dbReference>
<feature type="binding site" evidence="9">
    <location>
        <position position="88"/>
    </location>
    <ligand>
        <name>[4Fe-4S] cluster</name>
        <dbReference type="ChEBI" id="CHEBI:49883"/>
        <label>1</label>
    </ligand>
</feature>
<comment type="caution">
    <text evidence="13">The sequence shown here is derived from an EMBL/GenBank/DDBJ whole genome shotgun (WGS) entry which is preliminary data.</text>
</comment>
<dbReference type="CDD" id="cd01335">
    <property type="entry name" value="Radical_SAM"/>
    <property type="match status" value="1"/>
</dbReference>
<keyword evidence="9" id="KW-0819">tRNA processing</keyword>
<evidence type="ECO:0000256" key="3">
    <source>
        <dbReference type="ARBA" id="ARBA00022679"/>
    </source>
</evidence>
<keyword evidence="9" id="KW-0963">Cytoplasm</keyword>
<feature type="binding site" evidence="9">
    <location>
        <position position="205"/>
    </location>
    <ligand>
        <name>[4Fe-4S] cluster</name>
        <dbReference type="ChEBI" id="CHEBI:49883"/>
        <label>2</label>
        <note>4Fe-4S-S-AdoMet</note>
    </ligand>
</feature>
<dbReference type="PROSITE" id="PS51918">
    <property type="entry name" value="RADICAL_SAM"/>
    <property type="match status" value="1"/>
</dbReference>
<comment type="catalytic activity">
    <reaction evidence="9">
        <text>N(6)-dimethylallyladenosine(37) in tRNA + (sulfur carrier)-SH + AH2 + 2 S-adenosyl-L-methionine = 2-methylsulfanyl-N(6)-dimethylallyladenosine(37) in tRNA + (sulfur carrier)-H + 5'-deoxyadenosine + L-methionine + A + S-adenosyl-L-homocysteine + 2 H(+)</text>
        <dbReference type="Rhea" id="RHEA:37067"/>
        <dbReference type="Rhea" id="RHEA-COMP:10375"/>
        <dbReference type="Rhea" id="RHEA-COMP:10376"/>
        <dbReference type="Rhea" id="RHEA-COMP:14737"/>
        <dbReference type="Rhea" id="RHEA-COMP:14739"/>
        <dbReference type="ChEBI" id="CHEBI:13193"/>
        <dbReference type="ChEBI" id="CHEBI:15378"/>
        <dbReference type="ChEBI" id="CHEBI:17319"/>
        <dbReference type="ChEBI" id="CHEBI:17499"/>
        <dbReference type="ChEBI" id="CHEBI:29917"/>
        <dbReference type="ChEBI" id="CHEBI:57844"/>
        <dbReference type="ChEBI" id="CHEBI:57856"/>
        <dbReference type="ChEBI" id="CHEBI:59789"/>
        <dbReference type="ChEBI" id="CHEBI:64428"/>
        <dbReference type="ChEBI" id="CHEBI:74415"/>
        <dbReference type="ChEBI" id="CHEBI:74417"/>
        <dbReference type="EC" id="2.8.4.3"/>
    </reaction>
</comment>
<dbReference type="InterPro" id="IPR006463">
    <property type="entry name" value="MiaB_methiolase"/>
</dbReference>
<evidence type="ECO:0000256" key="8">
    <source>
        <dbReference type="ARBA" id="ARBA00033765"/>
    </source>
</evidence>
<keyword evidence="6 9" id="KW-0408">Iron</keyword>
<comment type="cofactor">
    <cofactor evidence="9">
        <name>[4Fe-4S] cluster</name>
        <dbReference type="ChEBI" id="CHEBI:49883"/>
    </cofactor>
    <text evidence="9">Binds 2 [4Fe-4S] clusters. One cluster is coordinated with 3 cysteines and an exchangeable S-adenosyl-L-methionine.</text>
</comment>
<dbReference type="InterPro" id="IPR013848">
    <property type="entry name" value="Methylthiotransferase_N"/>
</dbReference>
<evidence type="ECO:0000313" key="13">
    <source>
        <dbReference type="EMBL" id="MDM8157708.1"/>
    </source>
</evidence>
<evidence type="ECO:0000256" key="2">
    <source>
        <dbReference type="ARBA" id="ARBA00022485"/>
    </source>
</evidence>
<accession>A0ABT7UFG5</accession>
<reference evidence="14" key="2">
    <citation type="submission" date="2023-06" db="EMBL/GenBank/DDBJ databases">
        <title>Identification and characterization of horizontal gene transfer across gut microbiota members of farm animals based on homology search.</title>
        <authorList>
            <person name="Zeman M."/>
            <person name="Kubasova T."/>
            <person name="Jahodarova E."/>
            <person name="Nykrynova M."/>
            <person name="Rychlik I."/>
        </authorList>
    </citation>
    <scope>NUCLEOTIDE SEQUENCE [LARGE SCALE GENOMIC DNA]</scope>
    <source>
        <strain evidence="14">ET39</strain>
    </source>
</reference>
<feature type="domain" description="MTTase N-terminal" evidence="11">
    <location>
        <begin position="43"/>
        <end position="161"/>
    </location>
</feature>
<comment type="subcellular location">
    <subcellularLocation>
        <location evidence="9">Cytoplasm</location>
    </subcellularLocation>
</comment>
<organism evidence="13 14">
    <name type="scientific">Amedibacillus dolichus</name>
    <dbReference type="NCBI Taxonomy" id="31971"/>
    <lineage>
        <taxon>Bacteria</taxon>
        <taxon>Bacillati</taxon>
        <taxon>Bacillota</taxon>
        <taxon>Erysipelotrichia</taxon>
        <taxon>Erysipelotrichales</taxon>
        <taxon>Erysipelotrichaceae</taxon>
        <taxon>Amedibacillus</taxon>
    </lineage>
</organism>
<feature type="binding site" evidence="9">
    <location>
        <position position="122"/>
    </location>
    <ligand>
        <name>[4Fe-4S] cluster</name>
        <dbReference type="ChEBI" id="CHEBI:49883"/>
        <label>1</label>
    </ligand>
</feature>
<dbReference type="PANTHER" id="PTHR43020">
    <property type="entry name" value="CDK5 REGULATORY SUBUNIT-ASSOCIATED PROTEIN 1"/>
    <property type="match status" value="1"/>
</dbReference>
<dbReference type="InterPro" id="IPR058240">
    <property type="entry name" value="rSAM_sf"/>
</dbReference>
<dbReference type="InterPro" id="IPR002792">
    <property type="entry name" value="TRAM_dom"/>
</dbReference>
<dbReference type="InterPro" id="IPR020612">
    <property type="entry name" value="Methylthiotransferase_CS"/>
</dbReference>
<dbReference type="SMART" id="SM00729">
    <property type="entry name" value="Elp3"/>
    <property type="match status" value="1"/>
</dbReference>
<comment type="subunit">
    <text evidence="9">Monomer.</text>
</comment>
<dbReference type="NCBIfam" id="TIGR01574">
    <property type="entry name" value="miaB-methiolase"/>
    <property type="match status" value="1"/>
</dbReference>
<dbReference type="NCBIfam" id="TIGR00089">
    <property type="entry name" value="MiaB/RimO family radical SAM methylthiotransferase"/>
    <property type="match status" value="1"/>
</dbReference>
<dbReference type="GO" id="GO:0035597">
    <property type="term" value="F:tRNA-2-methylthio-N(6)-dimethylallyladenosine(37) synthase activity"/>
    <property type="evidence" value="ECO:0007669"/>
    <property type="project" value="UniProtKB-EC"/>
</dbReference>
<reference evidence="13 14" key="3">
    <citation type="submission" date="2023-06" db="EMBL/GenBank/DDBJ databases">
        <authorList>
            <person name="Zeman M."/>
            <person name="Kubasova T."/>
            <person name="Jahodarova E."/>
            <person name="Nykrynova M."/>
            <person name="Rychlik I."/>
        </authorList>
    </citation>
    <scope>NUCLEOTIDE SEQUENCE [LARGE SCALE GENOMIC DNA]</scope>
    <source>
        <strain evidence="13 14">ET39</strain>
    </source>
</reference>
<dbReference type="Gene3D" id="3.80.30.20">
    <property type="entry name" value="tm_1862 like domain"/>
    <property type="match status" value="1"/>
</dbReference>
<dbReference type="RefSeq" id="WP_289608170.1">
    <property type="nucleotide sequence ID" value="NZ_JAUDCG010000040.1"/>
</dbReference>
<dbReference type="SFLD" id="SFLDS00029">
    <property type="entry name" value="Radical_SAM"/>
    <property type="match status" value="1"/>
</dbReference>
<evidence type="ECO:0000259" key="10">
    <source>
        <dbReference type="PROSITE" id="PS50926"/>
    </source>
</evidence>
<dbReference type="InterPro" id="IPR006638">
    <property type="entry name" value="Elp3/MiaA/NifB-like_rSAM"/>
</dbReference>
<dbReference type="SFLD" id="SFLDG01082">
    <property type="entry name" value="B12-binding_domain_containing"/>
    <property type="match status" value="1"/>
</dbReference>
<dbReference type="Pfam" id="PF04055">
    <property type="entry name" value="Radical_SAM"/>
    <property type="match status" value="1"/>
</dbReference>
<dbReference type="Pfam" id="PF00919">
    <property type="entry name" value="UPF0004"/>
    <property type="match status" value="1"/>
</dbReference>
<evidence type="ECO:0000256" key="5">
    <source>
        <dbReference type="ARBA" id="ARBA00022723"/>
    </source>
</evidence>
<dbReference type="SFLD" id="SFLDF00273">
    <property type="entry name" value="(dimethylallyl)adenosine_tRNA"/>
    <property type="match status" value="1"/>
</dbReference>
<keyword evidence="4 9" id="KW-0949">S-adenosyl-L-methionine</keyword>
<dbReference type="Gene3D" id="3.40.50.12160">
    <property type="entry name" value="Methylthiotransferase, N-terminal domain"/>
    <property type="match status" value="1"/>
</dbReference>
<dbReference type="PROSITE" id="PS01278">
    <property type="entry name" value="MTTASE_RADICAL"/>
    <property type="match status" value="1"/>
</dbReference>
<dbReference type="HAMAP" id="MF_01864">
    <property type="entry name" value="tRNA_metthiotr_MiaB"/>
    <property type="match status" value="1"/>
</dbReference>
<dbReference type="InterPro" id="IPR005839">
    <property type="entry name" value="Methylthiotransferase"/>
</dbReference>
<dbReference type="Pfam" id="PF01938">
    <property type="entry name" value="TRAM"/>
    <property type="match status" value="1"/>
</dbReference>
<name>A0ABT7UFG5_9FIRM</name>
<comment type="similarity">
    <text evidence="9">Belongs to the methylthiotransferase family. MiaB subfamily.</text>
</comment>
<dbReference type="EC" id="2.8.4.3" evidence="8 9"/>
<dbReference type="PANTHER" id="PTHR43020:SF2">
    <property type="entry name" value="MITOCHONDRIAL TRNA METHYLTHIOTRANSFERASE CDK5RAP1"/>
    <property type="match status" value="1"/>
</dbReference>
<keyword evidence="5 9" id="KW-0479">Metal-binding</keyword>
<evidence type="ECO:0000256" key="4">
    <source>
        <dbReference type="ARBA" id="ARBA00022691"/>
    </source>
</evidence>
<dbReference type="PROSITE" id="PS51449">
    <property type="entry name" value="MTTASE_N"/>
    <property type="match status" value="1"/>
</dbReference>
<feature type="domain" description="Radical SAM core" evidence="12">
    <location>
        <begin position="184"/>
        <end position="413"/>
    </location>
</feature>
<comment type="function">
    <text evidence="1 9">Catalyzes the methylthiolation of N6-(dimethylallyl)adenosine (i(6)A), leading to the formation of 2-methylthio-N6-(dimethylallyl)adenosine (ms(2)i(6)A) at position 37 in tRNAs that read codons beginning with uridine.</text>
</comment>
<dbReference type="EMBL" id="JAUDCG010000040">
    <property type="protein sequence ID" value="MDM8157708.1"/>
    <property type="molecule type" value="Genomic_DNA"/>
</dbReference>
<proteinExistence type="inferred from homology"/>
<evidence type="ECO:0000256" key="1">
    <source>
        <dbReference type="ARBA" id="ARBA00003234"/>
    </source>
</evidence>
<dbReference type="SFLD" id="SFLDG01061">
    <property type="entry name" value="methylthiotransferase"/>
    <property type="match status" value="1"/>
</dbReference>
<dbReference type="PROSITE" id="PS50926">
    <property type="entry name" value="TRAM"/>
    <property type="match status" value="1"/>
</dbReference>